<gene>
    <name evidence="3" type="ORF">ACH4OY_27310</name>
</gene>
<dbReference type="RefSeq" id="WP_396684426.1">
    <property type="nucleotide sequence ID" value="NZ_JBIRPU010000027.1"/>
</dbReference>
<name>A0ABW7SRM6_9ACTN</name>
<reference evidence="3 4" key="1">
    <citation type="submission" date="2024-10" db="EMBL/GenBank/DDBJ databases">
        <title>The Natural Products Discovery Center: Release of the First 8490 Sequenced Strains for Exploring Actinobacteria Biosynthetic Diversity.</title>
        <authorList>
            <person name="Kalkreuter E."/>
            <person name="Kautsar S.A."/>
            <person name="Yang D."/>
            <person name="Bader C.D."/>
            <person name="Teijaro C.N."/>
            <person name="Fluegel L."/>
            <person name="Davis C.M."/>
            <person name="Simpson J.R."/>
            <person name="Lauterbach L."/>
            <person name="Steele A.D."/>
            <person name="Gui C."/>
            <person name="Meng S."/>
            <person name="Li G."/>
            <person name="Viehrig K."/>
            <person name="Ye F."/>
            <person name="Su P."/>
            <person name="Kiefer A.F."/>
            <person name="Nichols A."/>
            <person name="Cepeda A.J."/>
            <person name="Yan W."/>
            <person name="Fan B."/>
            <person name="Jiang Y."/>
            <person name="Adhikari A."/>
            <person name="Zheng C.-J."/>
            <person name="Schuster L."/>
            <person name="Cowan T.M."/>
            <person name="Smanski M.J."/>
            <person name="Chevrette M.G."/>
            <person name="De Carvalho L.P.S."/>
            <person name="Shen B."/>
        </authorList>
    </citation>
    <scope>NUCLEOTIDE SEQUENCE [LARGE SCALE GENOMIC DNA]</scope>
    <source>
        <strain evidence="3 4">NPDC021253</strain>
    </source>
</reference>
<dbReference type="SUPFAM" id="SSF54001">
    <property type="entry name" value="Cysteine proteinases"/>
    <property type="match status" value="1"/>
</dbReference>
<dbReference type="EMBL" id="JBIRPU010000027">
    <property type="protein sequence ID" value="MFI0796364.1"/>
    <property type="molecule type" value="Genomic_DNA"/>
</dbReference>
<organism evidence="3 4">
    <name type="scientific">Micromonospora rubida</name>
    <dbReference type="NCBI Taxonomy" id="2697657"/>
    <lineage>
        <taxon>Bacteria</taxon>
        <taxon>Bacillati</taxon>
        <taxon>Actinomycetota</taxon>
        <taxon>Actinomycetes</taxon>
        <taxon>Micromonosporales</taxon>
        <taxon>Micromonosporaceae</taxon>
        <taxon>Micromonospora</taxon>
    </lineage>
</organism>
<dbReference type="InterPro" id="IPR038765">
    <property type="entry name" value="Papain-like_cys_pep_sf"/>
</dbReference>
<comment type="caution">
    <text evidence="3">The sequence shown here is derived from an EMBL/GenBank/DDBJ whole genome shotgun (WGS) entry which is preliminary data.</text>
</comment>
<protein>
    <submittedName>
        <fullName evidence="3">C39 family peptidase</fullName>
    </submittedName>
</protein>
<sequence length="296" mass="30359">MTHARVPPLSAPPPVEEHVNDHLKRQLRRFATERPYQLVAGSAAALVLASGTGVLLAGADDTSAPRQTTNAAVAEIAPRLDSAASRAQARVGAPASPSASPSPSATTTAPNPDLTTQAASKPAAPKPPSSKVLDYDYQAQTTYYYCGPAAVRNALSATGVGSTQDALASRLGTTEMGTNSAEDTTRVLNGMVKGDPYRTRMIPGGAATSAQIARLKADVVKAVGVGRGVVVNIAGDATDVDGGWHSFPGGHYIAVVGYRNDGSTVRIADSANPAAPAYWISTTALAHWAATRGYSA</sequence>
<keyword evidence="4" id="KW-1185">Reference proteome</keyword>
<proteinExistence type="predicted"/>
<feature type="region of interest" description="Disordered" evidence="1">
    <location>
        <begin position="83"/>
        <end position="132"/>
    </location>
</feature>
<evidence type="ECO:0000313" key="3">
    <source>
        <dbReference type="EMBL" id="MFI0796364.1"/>
    </source>
</evidence>
<feature type="compositionally biased region" description="Low complexity" evidence="1">
    <location>
        <begin position="118"/>
        <end position="132"/>
    </location>
</feature>
<feature type="region of interest" description="Disordered" evidence="1">
    <location>
        <begin position="1"/>
        <end position="21"/>
    </location>
</feature>
<dbReference type="Gene3D" id="3.90.70.10">
    <property type="entry name" value="Cysteine proteinases"/>
    <property type="match status" value="1"/>
</dbReference>
<feature type="domain" description="Peptidase C39-like" evidence="2">
    <location>
        <begin position="133"/>
        <end position="271"/>
    </location>
</feature>
<evidence type="ECO:0000313" key="4">
    <source>
        <dbReference type="Proteomes" id="UP001611075"/>
    </source>
</evidence>
<dbReference type="Pfam" id="PF13529">
    <property type="entry name" value="Peptidase_C39_2"/>
    <property type="match status" value="1"/>
</dbReference>
<dbReference type="Proteomes" id="UP001611075">
    <property type="component" value="Unassembled WGS sequence"/>
</dbReference>
<evidence type="ECO:0000256" key="1">
    <source>
        <dbReference type="SAM" id="MobiDB-lite"/>
    </source>
</evidence>
<accession>A0ABW7SRM6</accession>
<dbReference type="InterPro" id="IPR039564">
    <property type="entry name" value="Peptidase_C39-like"/>
</dbReference>
<feature type="compositionally biased region" description="Low complexity" evidence="1">
    <location>
        <begin position="93"/>
        <end position="110"/>
    </location>
</feature>
<evidence type="ECO:0000259" key="2">
    <source>
        <dbReference type="Pfam" id="PF13529"/>
    </source>
</evidence>